<feature type="domain" description="DUF7083" evidence="2">
    <location>
        <begin position="36"/>
        <end position="122"/>
    </location>
</feature>
<proteinExistence type="predicted"/>
<dbReference type="InterPro" id="IPR055510">
    <property type="entry name" value="DUF7083"/>
</dbReference>
<feature type="compositionally biased region" description="Basic residues" evidence="1">
    <location>
        <begin position="236"/>
        <end position="248"/>
    </location>
</feature>
<evidence type="ECO:0000313" key="4">
    <source>
        <dbReference type="Proteomes" id="UP001331761"/>
    </source>
</evidence>
<evidence type="ECO:0000313" key="3">
    <source>
        <dbReference type="EMBL" id="KAK5975218.1"/>
    </source>
</evidence>
<name>A0AAN8G2E3_TRICO</name>
<feature type="region of interest" description="Disordered" evidence="1">
    <location>
        <begin position="231"/>
        <end position="281"/>
    </location>
</feature>
<dbReference type="AlphaFoldDB" id="A0AAN8G2E3"/>
<dbReference type="Pfam" id="PF23309">
    <property type="entry name" value="DUF7083"/>
    <property type="match status" value="1"/>
</dbReference>
<evidence type="ECO:0000259" key="2">
    <source>
        <dbReference type="Pfam" id="PF23309"/>
    </source>
</evidence>
<sequence length="281" mass="32518">MQQQNEHRSKFLAALVDQKLMPAQSPDKASAPDAYGDLIRDLPQFSYEEDDESTFDPWFRRYGAVIDDRGSSLTDDGKRNLIIDKLDKVTYKTYAEHVLPLKPRDIKLSTTVETLKRLFDPKKTLIQRRFEFLQASCPAVYGTHIPYCDFGNTIKKNFEEACMKDVDSESLKCLVLVAGLTDASHSEMRLRLLNKMNHLKETDSIVLDHFISECETFVTLRSDIRTMEKREINAAQRRKPTRKQRPSRHVSFEKHSSEEQKGDRKNPSRKTCQDEGQETNL</sequence>
<reference evidence="3 4" key="1">
    <citation type="submission" date="2019-10" db="EMBL/GenBank/DDBJ databases">
        <title>Assembly and Annotation for the nematode Trichostrongylus colubriformis.</title>
        <authorList>
            <person name="Martin J."/>
        </authorList>
    </citation>
    <scope>NUCLEOTIDE SEQUENCE [LARGE SCALE GENOMIC DNA]</scope>
    <source>
        <strain evidence="3">G859</strain>
        <tissue evidence="3">Whole worm</tissue>
    </source>
</reference>
<dbReference type="EMBL" id="WIXE01013288">
    <property type="protein sequence ID" value="KAK5975218.1"/>
    <property type="molecule type" value="Genomic_DNA"/>
</dbReference>
<dbReference type="Proteomes" id="UP001331761">
    <property type="component" value="Unassembled WGS sequence"/>
</dbReference>
<accession>A0AAN8G2E3</accession>
<organism evidence="3 4">
    <name type="scientific">Trichostrongylus colubriformis</name>
    <name type="common">Black scour worm</name>
    <dbReference type="NCBI Taxonomy" id="6319"/>
    <lineage>
        <taxon>Eukaryota</taxon>
        <taxon>Metazoa</taxon>
        <taxon>Ecdysozoa</taxon>
        <taxon>Nematoda</taxon>
        <taxon>Chromadorea</taxon>
        <taxon>Rhabditida</taxon>
        <taxon>Rhabditina</taxon>
        <taxon>Rhabditomorpha</taxon>
        <taxon>Strongyloidea</taxon>
        <taxon>Trichostrongylidae</taxon>
        <taxon>Trichostrongylus</taxon>
    </lineage>
</organism>
<feature type="compositionally biased region" description="Basic and acidic residues" evidence="1">
    <location>
        <begin position="250"/>
        <end position="266"/>
    </location>
</feature>
<evidence type="ECO:0000256" key="1">
    <source>
        <dbReference type="SAM" id="MobiDB-lite"/>
    </source>
</evidence>
<gene>
    <name evidence="3" type="ORF">GCK32_003527</name>
</gene>
<comment type="caution">
    <text evidence="3">The sequence shown here is derived from an EMBL/GenBank/DDBJ whole genome shotgun (WGS) entry which is preliminary data.</text>
</comment>
<keyword evidence="4" id="KW-1185">Reference proteome</keyword>
<protein>
    <submittedName>
        <fullName evidence="3">Gap-Pol polyprotein</fullName>
    </submittedName>
</protein>